<keyword evidence="9" id="KW-0472">Membrane</keyword>
<proteinExistence type="inferred from homology"/>
<evidence type="ECO:0000256" key="8">
    <source>
        <dbReference type="ARBA" id="ARBA00023128"/>
    </source>
</evidence>
<dbReference type="InterPro" id="IPR037930">
    <property type="entry name" value="Tom40"/>
</dbReference>
<reference evidence="11" key="1">
    <citation type="submission" date="2021-01" db="EMBL/GenBank/DDBJ databases">
        <authorList>
            <person name="Corre E."/>
            <person name="Pelletier E."/>
            <person name="Niang G."/>
            <person name="Scheremetjew M."/>
            <person name="Finn R."/>
            <person name="Kale V."/>
            <person name="Holt S."/>
            <person name="Cochrane G."/>
            <person name="Meng A."/>
            <person name="Brown T."/>
            <person name="Cohen L."/>
        </authorList>
    </citation>
    <scope>NUCLEOTIDE SEQUENCE</scope>
    <source>
        <strain evidence="11">CCMP 769</strain>
    </source>
</reference>
<keyword evidence="3" id="KW-0813">Transport</keyword>
<sequence length="326" mass="35688">MGSSMSMNAEASSFSDAVKEVSKGTDAAVENGMAGESQARRGRREWWNARPKDLPNPGSFDDIRNEVDGMLTPQQFFDGLQFKAFLAPSAVFNLGHGFDLGSKAVPNNYTLFTTYATQQLVMMSRLDLSGRVFGRIIYMHNPRTTSKVIADVGSEPNSSRATYEVEHRGLDYCSQLKLMSDQSASFSYMQSITPTWSAGGEFAYIGQHSVSTTTLALKYQNETDNASMNVTPGLGMLMMGYVKRLNSASSLAADFMFNIFSRESISTFGYRYSLEKAMVSGTIDSTGKLSTLYEEKLSPGLSLLLSGEADYAKKDFKFGVGFNIGA</sequence>
<evidence type="ECO:0000256" key="5">
    <source>
        <dbReference type="ARBA" id="ARBA00022692"/>
    </source>
</evidence>
<name>A0A7S2ZDI4_9RHOD</name>
<dbReference type="PANTHER" id="PTHR10802">
    <property type="entry name" value="MITOCHONDRIAL IMPORT RECEPTOR SUBUNIT TOM40"/>
    <property type="match status" value="1"/>
</dbReference>
<dbReference type="InterPro" id="IPR027246">
    <property type="entry name" value="Porin_Euk/Tom40"/>
</dbReference>
<evidence type="ECO:0008006" key="13">
    <source>
        <dbReference type="Google" id="ProtNLM"/>
    </source>
</evidence>
<evidence type="ECO:0000256" key="3">
    <source>
        <dbReference type="ARBA" id="ARBA00022448"/>
    </source>
</evidence>
<keyword evidence="6" id="KW-1000">Mitochondrion outer membrane</keyword>
<organism evidence="11">
    <name type="scientific">Rhodosorus marinus</name>
    <dbReference type="NCBI Taxonomy" id="101924"/>
    <lineage>
        <taxon>Eukaryota</taxon>
        <taxon>Rhodophyta</taxon>
        <taxon>Stylonematophyceae</taxon>
        <taxon>Stylonematales</taxon>
        <taxon>Stylonemataceae</taxon>
        <taxon>Rhodosorus</taxon>
    </lineage>
</organism>
<dbReference type="GO" id="GO:0005741">
    <property type="term" value="C:mitochondrial outer membrane"/>
    <property type="evidence" value="ECO:0007669"/>
    <property type="project" value="UniProtKB-SubCell"/>
</dbReference>
<gene>
    <name evidence="11" type="ORF">RMAR00112_LOCUS3926</name>
    <name evidence="12" type="ORF">RMAR00112_LOCUS3930</name>
</gene>
<dbReference type="GO" id="GO:0030150">
    <property type="term" value="P:protein import into mitochondrial matrix"/>
    <property type="evidence" value="ECO:0007669"/>
    <property type="project" value="InterPro"/>
</dbReference>
<keyword evidence="8" id="KW-0496">Mitochondrion</keyword>
<evidence type="ECO:0000256" key="7">
    <source>
        <dbReference type="ARBA" id="ARBA00022927"/>
    </source>
</evidence>
<dbReference type="Pfam" id="PF01459">
    <property type="entry name" value="Porin_3"/>
    <property type="match status" value="1"/>
</dbReference>
<protein>
    <recommendedName>
        <fullName evidence="13">Mitochondrial import receptor subunit TOM40</fullName>
    </recommendedName>
</protein>
<comment type="similarity">
    <text evidence="2">Belongs to the Tom40 family.</text>
</comment>
<dbReference type="Gene3D" id="2.40.160.10">
    <property type="entry name" value="Porin"/>
    <property type="match status" value="1"/>
</dbReference>
<dbReference type="EMBL" id="HBHW01005291">
    <property type="protein sequence ID" value="CAE0035980.1"/>
    <property type="molecule type" value="Transcribed_RNA"/>
</dbReference>
<feature type="region of interest" description="Disordered" evidence="10">
    <location>
        <begin position="15"/>
        <end position="58"/>
    </location>
</feature>
<evidence type="ECO:0000256" key="1">
    <source>
        <dbReference type="ARBA" id="ARBA00004374"/>
    </source>
</evidence>
<accession>A0A7S2ZDI4</accession>
<dbReference type="CDD" id="cd07305">
    <property type="entry name" value="Porin3_Tom40"/>
    <property type="match status" value="1"/>
</dbReference>
<keyword evidence="7" id="KW-0653">Protein transport</keyword>
<evidence type="ECO:0000256" key="10">
    <source>
        <dbReference type="SAM" id="MobiDB-lite"/>
    </source>
</evidence>
<evidence type="ECO:0000256" key="6">
    <source>
        <dbReference type="ARBA" id="ARBA00022787"/>
    </source>
</evidence>
<evidence type="ECO:0000313" key="11">
    <source>
        <dbReference type="EMBL" id="CAE0035976.1"/>
    </source>
</evidence>
<evidence type="ECO:0000256" key="4">
    <source>
        <dbReference type="ARBA" id="ARBA00022452"/>
    </source>
</evidence>
<keyword evidence="4" id="KW-1134">Transmembrane beta strand</keyword>
<dbReference type="GO" id="GO:0008320">
    <property type="term" value="F:protein transmembrane transporter activity"/>
    <property type="evidence" value="ECO:0007669"/>
    <property type="project" value="InterPro"/>
</dbReference>
<dbReference type="EMBL" id="HBHW01005287">
    <property type="protein sequence ID" value="CAE0035976.1"/>
    <property type="molecule type" value="Transcribed_RNA"/>
</dbReference>
<evidence type="ECO:0000256" key="9">
    <source>
        <dbReference type="ARBA" id="ARBA00023136"/>
    </source>
</evidence>
<feature type="compositionally biased region" description="Basic and acidic residues" evidence="10">
    <location>
        <begin position="44"/>
        <end position="53"/>
    </location>
</feature>
<evidence type="ECO:0000313" key="12">
    <source>
        <dbReference type="EMBL" id="CAE0035980.1"/>
    </source>
</evidence>
<dbReference type="AlphaFoldDB" id="A0A7S2ZDI4"/>
<keyword evidence="5" id="KW-0812">Transmembrane</keyword>
<dbReference type="InterPro" id="IPR023614">
    <property type="entry name" value="Porin_dom_sf"/>
</dbReference>
<comment type="subcellular location">
    <subcellularLocation>
        <location evidence="1">Mitochondrion outer membrane</location>
        <topology evidence="1">Multi-pass membrane protein</topology>
    </subcellularLocation>
</comment>
<evidence type="ECO:0000256" key="2">
    <source>
        <dbReference type="ARBA" id="ARBA00010510"/>
    </source>
</evidence>